<dbReference type="EMBL" id="JAMKFB020000023">
    <property type="protein sequence ID" value="KAL0158723.1"/>
    <property type="molecule type" value="Genomic_DNA"/>
</dbReference>
<dbReference type="Proteomes" id="UP001529510">
    <property type="component" value="Unassembled WGS sequence"/>
</dbReference>
<comment type="caution">
    <text evidence="2">The sequence shown here is derived from an EMBL/GenBank/DDBJ whole genome shotgun (WGS) entry which is preliminary data.</text>
</comment>
<organism evidence="2 3">
    <name type="scientific">Cirrhinus mrigala</name>
    <name type="common">Mrigala</name>
    <dbReference type="NCBI Taxonomy" id="683832"/>
    <lineage>
        <taxon>Eukaryota</taxon>
        <taxon>Metazoa</taxon>
        <taxon>Chordata</taxon>
        <taxon>Craniata</taxon>
        <taxon>Vertebrata</taxon>
        <taxon>Euteleostomi</taxon>
        <taxon>Actinopterygii</taxon>
        <taxon>Neopterygii</taxon>
        <taxon>Teleostei</taxon>
        <taxon>Ostariophysi</taxon>
        <taxon>Cypriniformes</taxon>
        <taxon>Cyprinidae</taxon>
        <taxon>Labeoninae</taxon>
        <taxon>Labeonini</taxon>
        <taxon>Cirrhinus</taxon>
    </lineage>
</organism>
<keyword evidence="3" id="KW-1185">Reference proteome</keyword>
<feature type="compositionally biased region" description="Pro residues" evidence="1">
    <location>
        <begin position="75"/>
        <end position="89"/>
    </location>
</feature>
<feature type="region of interest" description="Disordered" evidence="1">
    <location>
        <begin position="1"/>
        <end position="118"/>
    </location>
</feature>
<dbReference type="AlphaFoldDB" id="A0ABD0N9H2"/>
<evidence type="ECO:0000313" key="2">
    <source>
        <dbReference type="EMBL" id="KAL0158723.1"/>
    </source>
</evidence>
<name>A0ABD0N9H2_CIRMR</name>
<evidence type="ECO:0000313" key="3">
    <source>
        <dbReference type="Proteomes" id="UP001529510"/>
    </source>
</evidence>
<gene>
    <name evidence="2" type="ORF">M9458_046799</name>
</gene>
<proteinExistence type="predicted"/>
<feature type="compositionally biased region" description="Basic and acidic residues" evidence="1">
    <location>
        <begin position="17"/>
        <end position="42"/>
    </location>
</feature>
<reference evidence="2 3" key="1">
    <citation type="submission" date="2024-05" db="EMBL/GenBank/DDBJ databases">
        <title>Genome sequencing and assembly of Indian major carp, Cirrhinus mrigala (Hamilton, 1822).</title>
        <authorList>
            <person name="Mohindra V."/>
            <person name="Chowdhury L.M."/>
            <person name="Lal K."/>
            <person name="Jena J.K."/>
        </authorList>
    </citation>
    <scope>NUCLEOTIDE SEQUENCE [LARGE SCALE GENOMIC DNA]</scope>
    <source>
        <strain evidence="2">CM1030</strain>
        <tissue evidence="2">Blood</tissue>
    </source>
</reference>
<evidence type="ECO:0000256" key="1">
    <source>
        <dbReference type="SAM" id="MobiDB-lite"/>
    </source>
</evidence>
<accession>A0ABD0N9H2</accession>
<sequence length="118" mass="12800">MCTELVSGVYQRGNQQQEKRAREQWLTEGHERRSAWKEEGTKAQRAPPSTQSFSPAPAPLPPQSVSPAPETQTPAPNPVTDAPPTPPAPVDSGNPTQARDTQPPIKKRSKTKKAPTAE</sequence>
<feature type="compositionally biased region" description="Basic residues" evidence="1">
    <location>
        <begin position="105"/>
        <end position="118"/>
    </location>
</feature>
<protein>
    <submittedName>
        <fullName evidence="2">Uncharacterized protein</fullName>
    </submittedName>
</protein>